<name>A0A0D0URX5_9TREE</name>
<dbReference type="AlphaFoldDB" id="A0A0D0URX5"/>
<dbReference type="HOGENOM" id="CLU_1434389_0_0_1"/>
<evidence type="ECO:0000313" key="2">
    <source>
        <dbReference type="EMBL" id="KIR37946.1"/>
    </source>
</evidence>
<dbReference type="Proteomes" id="UP000053392">
    <property type="component" value="Unassembled WGS sequence"/>
</dbReference>
<sequence length="189" mass="20525">MAQVLAVPRSDDPDGPPLGRRRRLQSIFSRRSDRSHRVLRHGIRCFLLALKLVSIGVPRTGDPPDGAIGYQQPPFGSPTSSSQLLTFRNSKASDPPVAMGCTSGLFCGICLCTFAISSLIVGADFGVRKSERMQAEKGAQSAQLHDPEHDHAGTSVPRRQGVLDPVEKAECERFGNGLSPNMPNRQYCK</sequence>
<gene>
    <name evidence="2" type="ORF">I313_06319</name>
</gene>
<keyword evidence="3" id="KW-1185">Reference proteome</keyword>
<protein>
    <submittedName>
        <fullName evidence="2">Uncharacterized protein</fullName>
    </submittedName>
</protein>
<organism evidence="2 3">
    <name type="scientific">Cryptococcus deuterogattii Ram5</name>
    <dbReference type="NCBI Taxonomy" id="1296110"/>
    <lineage>
        <taxon>Eukaryota</taxon>
        <taxon>Fungi</taxon>
        <taxon>Dikarya</taxon>
        <taxon>Basidiomycota</taxon>
        <taxon>Agaricomycotina</taxon>
        <taxon>Tremellomycetes</taxon>
        <taxon>Tremellales</taxon>
        <taxon>Cryptococcaceae</taxon>
        <taxon>Cryptococcus</taxon>
        <taxon>Cryptococcus gattii species complex</taxon>
    </lineage>
</organism>
<evidence type="ECO:0000313" key="3">
    <source>
        <dbReference type="Proteomes" id="UP000053392"/>
    </source>
</evidence>
<evidence type="ECO:0000256" key="1">
    <source>
        <dbReference type="SAM" id="MobiDB-lite"/>
    </source>
</evidence>
<feature type="region of interest" description="Disordered" evidence="1">
    <location>
        <begin position="134"/>
        <end position="162"/>
    </location>
</feature>
<reference evidence="2 3" key="1">
    <citation type="submission" date="2015-01" db="EMBL/GenBank/DDBJ databases">
        <title>The Genome Sequence of Cryptococcus gattii Ram5.</title>
        <authorList>
            <consortium name="The Broad Institute Genomics Platform"/>
            <person name="Cuomo C."/>
            <person name="Litvintseva A."/>
            <person name="Chen Y."/>
            <person name="Heitman J."/>
            <person name="Sun S."/>
            <person name="Springer D."/>
            <person name="Dromer F."/>
            <person name="Young S."/>
            <person name="Zeng Q."/>
            <person name="Gargeya S."/>
            <person name="Abouelleil A."/>
            <person name="Alvarado L."/>
            <person name="Chapman S.B."/>
            <person name="Gainer-Dewar J."/>
            <person name="Goldberg J."/>
            <person name="Griggs A."/>
            <person name="Gujja S."/>
            <person name="Hansen M."/>
            <person name="Howarth C."/>
            <person name="Imamovic A."/>
            <person name="Larimer J."/>
            <person name="Murphy C."/>
            <person name="Naylor J."/>
            <person name="Pearson M."/>
            <person name="Priest M."/>
            <person name="Roberts A."/>
            <person name="Saif S."/>
            <person name="Shea T."/>
            <person name="Sykes S."/>
            <person name="Wortman J."/>
            <person name="Nusbaum C."/>
            <person name="Birren B."/>
        </authorList>
    </citation>
    <scope>NUCLEOTIDE SEQUENCE [LARGE SCALE GENOMIC DNA]</scope>
    <source>
        <strain evidence="2 3">Ram5</strain>
    </source>
</reference>
<accession>A0A0D0URX5</accession>
<feature type="region of interest" description="Disordered" evidence="1">
    <location>
        <begin position="1"/>
        <end position="21"/>
    </location>
</feature>
<proteinExistence type="predicted"/>
<dbReference type="EMBL" id="KN847913">
    <property type="protein sequence ID" value="KIR37946.1"/>
    <property type="molecule type" value="Genomic_DNA"/>
</dbReference>